<dbReference type="Gene3D" id="1.10.8.430">
    <property type="entry name" value="Helical domain of apoptotic protease-activating factors"/>
    <property type="match status" value="1"/>
</dbReference>
<gene>
    <name evidence="2" type="ORF">LITE_LOCUS36858</name>
</gene>
<reference evidence="2" key="1">
    <citation type="submission" date="2022-08" db="EMBL/GenBank/DDBJ databases">
        <authorList>
            <person name="Gutierrez-Valencia J."/>
        </authorList>
    </citation>
    <scope>NUCLEOTIDE SEQUENCE</scope>
</reference>
<organism evidence="2 3">
    <name type="scientific">Linum tenue</name>
    <dbReference type="NCBI Taxonomy" id="586396"/>
    <lineage>
        <taxon>Eukaryota</taxon>
        <taxon>Viridiplantae</taxon>
        <taxon>Streptophyta</taxon>
        <taxon>Embryophyta</taxon>
        <taxon>Tracheophyta</taxon>
        <taxon>Spermatophyta</taxon>
        <taxon>Magnoliopsida</taxon>
        <taxon>eudicotyledons</taxon>
        <taxon>Gunneridae</taxon>
        <taxon>Pentapetalae</taxon>
        <taxon>rosids</taxon>
        <taxon>fabids</taxon>
        <taxon>Malpighiales</taxon>
        <taxon>Linaceae</taxon>
        <taxon>Linum</taxon>
    </lineage>
</organism>
<dbReference type="GO" id="GO:0007165">
    <property type="term" value="P:signal transduction"/>
    <property type="evidence" value="ECO:0007669"/>
    <property type="project" value="InterPro"/>
</dbReference>
<dbReference type="InterPro" id="IPR035897">
    <property type="entry name" value="Toll_tir_struct_dom_sf"/>
</dbReference>
<dbReference type="InterPro" id="IPR042197">
    <property type="entry name" value="Apaf_helical"/>
</dbReference>
<dbReference type="PRINTS" id="PR00364">
    <property type="entry name" value="DISEASERSIST"/>
</dbReference>
<dbReference type="Gene3D" id="3.40.50.10140">
    <property type="entry name" value="Toll/interleukin-1 receptor homology (TIR) domain"/>
    <property type="match status" value="1"/>
</dbReference>
<dbReference type="PANTHER" id="PTHR11017:SF570">
    <property type="entry name" value="DISEASE RESISTANCE PROTEIN (TIR-NBS CLASS)-RELATED"/>
    <property type="match status" value="1"/>
</dbReference>
<protein>
    <recommendedName>
        <fullName evidence="1">NB-ARC domain-containing protein</fullName>
    </recommendedName>
</protein>
<dbReference type="GO" id="GO:0043531">
    <property type="term" value="F:ADP binding"/>
    <property type="evidence" value="ECO:0007669"/>
    <property type="project" value="InterPro"/>
</dbReference>
<dbReference type="EMBL" id="CAMGYJ010000008">
    <property type="protein sequence ID" value="CAI0466035.1"/>
    <property type="molecule type" value="Genomic_DNA"/>
</dbReference>
<accession>A0AAV0P5Y2</accession>
<sequence>MVDPKDVRHQSGPYWNAFEDHMKIFDEKTVQVWRDALKKVGAMKGWHVTSNDDANSSEGIQIIRFWISRFKCLVVLDDVDEMFEFEEMLGNIRNFVSGSRFVMTSRNVKVLSISAEECKLYRVLEMSHGHSLQLFCKHAFKLDSPPSSYETLSKDIVDVATGLPLTLKVVGSLLFQEGEAIWIEKLRQLKEISEEKVVERLTISYGVE</sequence>
<keyword evidence="3" id="KW-1185">Reference proteome</keyword>
<feature type="domain" description="NB-ARC" evidence="1">
    <location>
        <begin position="17"/>
        <end position="141"/>
    </location>
</feature>
<dbReference type="AlphaFoldDB" id="A0AAV0P5Y2"/>
<name>A0AAV0P5Y2_9ROSI</name>
<dbReference type="Pfam" id="PF00931">
    <property type="entry name" value="NB-ARC"/>
    <property type="match status" value="1"/>
</dbReference>
<evidence type="ECO:0000313" key="3">
    <source>
        <dbReference type="Proteomes" id="UP001154282"/>
    </source>
</evidence>
<evidence type="ECO:0000313" key="2">
    <source>
        <dbReference type="EMBL" id="CAI0466035.1"/>
    </source>
</evidence>
<proteinExistence type="predicted"/>
<dbReference type="InterPro" id="IPR044974">
    <property type="entry name" value="Disease_R_plants"/>
</dbReference>
<dbReference type="Proteomes" id="UP001154282">
    <property type="component" value="Unassembled WGS sequence"/>
</dbReference>
<dbReference type="GO" id="GO:0006952">
    <property type="term" value="P:defense response"/>
    <property type="evidence" value="ECO:0007669"/>
    <property type="project" value="InterPro"/>
</dbReference>
<comment type="caution">
    <text evidence="2">The sequence shown here is derived from an EMBL/GenBank/DDBJ whole genome shotgun (WGS) entry which is preliminary data.</text>
</comment>
<dbReference type="InterPro" id="IPR027417">
    <property type="entry name" value="P-loop_NTPase"/>
</dbReference>
<dbReference type="InterPro" id="IPR002182">
    <property type="entry name" value="NB-ARC"/>
</dbReference>
<evidence type="ECO:0000259" key="1">
    <source>
        <dbReference type="Pfam" id="PF00931"/>
    </source>
</evidence>
<dbReference type="SUPFAM" id="SSF52540">
    <property type="entry name" value="P-loop containing nucleoside triphosphate hydrolases"/>
    <property type="match status" value="1"/>
</dbReference>
<dbReference type="PANTHER" id="PTHR11017">
    <property type="entry name" value="LEUCINE-RICH REPEAT-CONTAINING PROTEIN"/>
    <property type="match status" value="1"/>
</dbReference>